<proteinExistence type="inferred from homology"/>
<evidence type="ECO:0000256" key="5">
    <source>
        <dbReference type="ARBA" id="ARBA00022842"/>
    </source>
</evidence>
<evidence type="ECO:0000256" key="1">
    <source>
        <dbReference type="ARBA" id="ARBA00001946"/>
    </source>
</evidence>
<accession>A0A1W1H5N4</accession>
<dbReference type="STRING" id="1246637.MTBBW1_1070011"/>
<gene>
    <name evidence="7" type="primary">ispB</name>
    <name evidence="7" type="ORF">MTBBW1_1070011</name>
</gene>
<evidence type="ECO:0000313" key="8">
    <source>
        <dbReference type="Proteomes" id="UP000191931"/>
    </source>
</evidence>
<dbReference type="GO" id="GO:0004659">
    <property type="term" value="F:prenyltransferase activity"/>
    <property type="evidence" value="ECO:0007669"/>
    <property type="project" value="InterPro"/>
</dbReference>
<dbReference type="RefSeq" id="WP_080804161.1">
    <property type="nucleotide sequence ID" value="NZ_LT828545.1"/>
</dbReference>
<protein>
    <submittedName>
        <fullName evidence="7">IspB</fullName>
        <ecNumber evidence="7">2.5.1.-</ecNumber>
    </submittedName>
</protein>
<comment type="similarity">
    <text evidence="2 6">Belongs to the FPP/GGPP synthase family.</text>
</comment>
<dbReference type="EMBL" id="FWEV01000010">
    <property type="protein sequence ID" value="SLM27695.1"/>
    <property type="molecule type" value="Genomic_DNA"/>
</dbReference>
<dbReference type="Pfam" id="PF00348">
    <property type="entry name" value="polyprenyl_synt"/>
    <property type="match status" value="1"/>
</dbReference>
<evidence type="ECO:0000256" key="4">
    <source>
        <dbReference type="ARBA" id="ARBA00022723"/>
    </source>
</evidence>
<dbReference type="PANTHER" id="PTHR12001">
    <property type="entry name" value="GERANYLGERANYL PYROPHOSPHATE SYNTHASE"/>
    <property type="match status" value="1"/>
</dbReference>
<dbReference type="PROSITE" id="PS00723">
    <property type="entry name" value="POLYPRENYL_SYNTHASE_1"/>
    <property type="match status" value="1"/>
</dbReference>
<dbReference type="PROSITE" id="PS00444">
    <property type="entry name" value="POLYPRENYL_SYNTHASE_2"/>
    <property type="match status" value="1"/>
</dbReference>
<evidence type="ECO:0000256" key="2">
    <source>
        <dbReference type="ARBA" id="ARBA00006706"/>
    </source>
</evidence>
<name>A0A1W1H5N4_9BACT</name>
<dbReference type="OrthoDB" id="9805316at2"/>
<keyword evidence="5" id="KW-0460">Magnesium</keyword>
<keyword evidence="8" id="KW-1185">Reference proteome</keyword>
<dbReference type="SFLD" id="SFLDS00005">
    <property type="entry name" value="Isoprenoid_Synthase_Type_I"/>
    <property type="match status" value="1"/>
</dbReference>
<sequence>MSKELKKKLLSMVGKDLEKIENALHENLAPNISLVSDIAGHLLFSGGKRLRPLLTLMCGRLCLYTNNSDSPNNDAAIIKFSTIFEYLHAATLLHDDVVDSADTRRGRDAAHTRWSPAMVVLTGDYLLASSLSLAAETEIPALIKVMAGITEEMSQGEIDQMEKKGNIHLTEKEYLEIIRRKTAVLIQGACRSGAILTNAQPVQQNALDQYGYHLGMAFQMADDLLDYTSDTTTLGKKTGADIREGKLTLPLIHALSKADTKDKALMESIIDNPCFSDHDFNEIVNKIKHYNGIDFTLERAGFHVNQAIKCLDAFGECSAKKVMLMLAEYAIKRES</sequence>
<dbReference type="SUPFAM" id="SSF48576">
    <property type="entry name" value="Terpenoid synthases"/>
    <property type="match status" value="1"/>
</dbReference>
<keyword evidence="4" id="KW-0479">Metal-binding</keyword>
<dbReference type="CDD" id="cd00685">
    <property type="entry name" value="Trans_IPPS_HT"/>
    <property type="match status" value="1"/>
</dbReference>
<dbReference type="EC" id="2.5.1.-" evidence="7"/>
<comment type="cofactor">
    <cofactor evidence="1">
        <name>Mg(2+)</name>
        <dbReference type="ChEBI" id="CHEBI:18420"/>
    </cofactor>
</comment>
<dbReference type="InterPro" id="IPR008949">
    <property type="entry name" value="Isoprenoid_synthase_dom_sf"/>
</dbReference>
<dbReference type="AlphaFoldDB" id="A0A1W1H5N4"/>
<dbReference type="GO" id="GO:0046872">
    <property type="term" value="F:metal ion binding"/>
    <property type="evidence" value="ECO:0007669"/>
    <property type="project" value="UniProtKB-KW"/>
</dbReference>
<dbReference type="InterPro" id="IPR000092">
    <property type="entry name" value="Polyprenyl_synt"/>
</dbReference>
<evidence type="ECO:0000256" key="3">
    <source>
        <dbReference type="ARBA" id="ARBA00022679"/>
    </source>
</evidence>
<reference evidence="7 8" key="1">
    <citation type="submission" date="2017-03" db="EMBL/GenBank/DDBJ databases">
        <authorList>
            <person name="Afonso C.L."/>
            <person name="Miller P.J."/>
            <person name="Scott M.A."/>
            <person name="Spackman E."/>
            <person name="Goraichik I."/>
            <person name="Dimitrov K.M."/>
            <person name="Suarez D.L."/>
            <person name="Swayne D.E."/>
        </authorList>
    </citation>
    <scope>NUCLEOTIDE SEQUENCE [LARGE SCALE GENOMIC DNA]</scope>
    <source>
        <strain evidence="7">PRJEB14757</strain>
    </source>
</reference>
<evidence type="ECO:0000256" key="6">
    <source>
        <dbReference type="RuleBase" id="RU004466"/>
    </source>
</evidence>
<dbReference type="GO" id="GO:0008299">
    <property type="term" value="P:isoprenoid biosynthetic process"/>
    <property type="evidence" value="ECO:0007669"/>
    <property type="project" value="InterPro"/>
</dbReference>
<dbReference type="Proteomes" id="UP000191931">
    <property type="component" value="Unassembled WGS sequence"/>
</dbReference>
<dbReference type="PANTHER" id="PTHR12001:SF69">
    <property type="entry name" value="ALL TRANS-POLYPRENYL-DIPHOSPHATE SYNTHASE PDSS1"/>
    <property type="match status" value="1"/>
</dbReference>
<dbReference type="InterPro" id="IPR033749">
    <property type="entry name" value="Polyprenyl_synt_CS"/>
</dbReference>
<keyword evidence="3 6" id="KW-0808">Transferase</keyword>
<organism evidence="7 8">
    <name type="scientific">Desulfamplus magnetovallimortis</name>
    <dbReference type="NCBI Taxonomy" id="1246637"/>
    <lineage>
        <taxon>Bacteria</taxon>
        <taxon>Pseudomonadati</taxon>
        <taxon>Thermodesulfobacteriota</taxon>
        <taxon>Desulfobacteria</taxon>
        <taxon>Desulfobacterales</taxon>
        <taxon>Desulfobacteraceae</taxon>
        <taxon>Desulfamplus</taxon>
    </lineage>
</organism>
<evidence type="ECO:0000313" key="7">
    <source>
        <dbReference type="EMBL" id="SLM27695.1"/>
    </source>
</evidence>
<dbReference type="Gene3D" id="1.10.600.10">
    <property type="entry name" value="Farnesyl Diphosphate Synthase"/>
    <property type="match status" value="1"/>
</dbReference>